<evidence type="ECO:0000313" key="2">
    <source>
        <dbReference type="EMBL" id="MEL4304546.1"/>
    </source>
</evidence>
<evidence type="ECO:0000256" key="1">
    <source>
        <dbReference type="SAM" id="Phobius"/>
    </source>
</evidence>
<keyword evidence="1" id="KW-0472">Membrane</keyword>
<protein>
    <submittedName>
        <fullName evidence="2">Uncharacterized protein</fullName>
    </submittedName>
</protein>
<sequence>MESRSKSRIRGKYVSIGITIAIVMMLILSGPVSAVKLGITGLDGTHA</sequence>
<dbReference type="Proteomes" id="UP001396646">
    <property type="component" value="Unassembled WGS sequence"/>
</dbReference>
<reference evidence="2 3" key="1">
    <citation type="submission" date="2024-04" db="EMBL/GenBank/DDBJ databases">
        <title>Methanococcoides sp. LMO-2.</title>
        <authorList>
            <person name="Liang L."/>
        </authorList>
    </citation>
    <scope>NUCLEOTIDE SEQUENCE [LARGE SCALE GENOMIC DNA]</scope>
    <source>
        <strain evidence="2 3">LMO-2</strain>
    </source>
</reference>
<dbReference type="RefSeq" id="WP_342126268.1">
    <property type="nucleotide sequence ID" value="NZ_JBCAUS010000002.1"/>
</dbReference>
<proteinExistence type="predicted"/>
<comment type="caution">
    <text evidence="2">The sequence shown here is derived from an EMBL/GenBank/DDBJ whole genome shotgun (WGS) entry which is preliminary data.</text>
</comment>
<organism evidence="2 3">
    <name type="scientific">Methanococcoides cohabitans</name>
    <dbReference type="NCBI Taxonomy" id="3136559"/>
    <lineage>
        <taxon>Archaea</taxon>
        <taxon>Methanobacteriati</taxon>
        <taxon>Methanobacteriota</taxon>
        <taxon>Stenosarchaea group</taxon>
        <taxon>Methanomicrobia</taxon>
        <taxon>Methanosarcinales</taxon>
        <taxon>Methanosarcinaceae</taxon>
        <taxon>Methanococcoides</taxon>
    </lineage>
</organism>
<keyword evidence="1" id="KW-0812">Transmembrane</keyword>
<name>A0ABU9KQ81_9EURY</name>
<keyword evidence="1" id="KW-1133">Transmembrane helix</keyword>
<evidence type="ECO:0000313" key="3">
    <source>
        <dbReference type="Proteomes" id="UP001396646"/>
    </source>
</evidence>
<accession>A0ABU9KQ81</accession>
<keyword evidence="3" id="KW-1185">Reference proteome</keyword>
<gene>
    <name evidence="2" type="ORF">WOA13_01660</name>
</gene>
<dbReference type="EMBL" id="JBCAUS010000002">
    <property type="protein sequence ID" value="MEL4304546.1"/>
    <property type="molecule type" value="Genomic_DNA"/>
</dbReference>
<feature type="transmembrane region" description="Helical" evidence="1">
    <location>
        <begin position="12"/>
        <end position="32"/>
    </location>
</feature>